<dbReference type="AlphaFoldDB" id="A0AAE0FJ46"/>
<dbReference type="Proteomes" id="UP001190700">
    <property type="component" value="Unassembled WGS sequence"/>
</dbReference>
<reference evidence="2 3" key="1">
    <citation type="journal article" date="2015" name="Genome Biol. Evol.">
        <title>Comparative Genomics of a Bacterivorous Green Alga Reveals Evolutionary Causalities and Consequences of Phago-Mixotrophic Mode of Nutrition.</title>
        <authorList>
            <person name="Burns J.A."/>
            <person name="Paasch A."/>
            <person name="Narechania A."/>
            <person name="Kim E."/>
        </authorList>
    </citation>
    <scope>NUCLEOTIDE SEQUENCE [LARGE SCALE GENOMIC DNA]</scope>
    <source>
        <strain evidence="2 3">PLY_AMNH</strain>
    </source>
</reference>
<feature type="region of interest" description="Disordered" evidence="1">
    <location>
        <begin position="1"/>
        <end position="48"/>
    </location>
</feature>
<gene>
    <name evidence="2" type="ORF">CYMTET_30508</name>
</gene>
<proteinExistence type="predicted"/>
<evidence type="ECO:0000313" key="2">
    <source>
        <dbReference type="EMBL" id="KAK3260533.1"/>
    </source>
</evidence>
<dbReference type="EMBL" id="LGRX02017602">
    <property type="protein sequence ID" value="KAK3260533.1"/>
    <property type="molecule type" value="Genomic_DNA"/>
</dbReference>
<organism evidence="2 3">
    <name type="scientific">Cymbomonas tetramitiformis</name>
    <dbReference type="NCBI Taxonomy" id="36881"/>
    <lineage>
        <taxon>Eukaryota</taxon>
        <taxon>Viridiplantae</taxon>
        <taxon>Chlorophyta</taxon>
        <taxon>Pyramimonadophyceae</taxon>
        <taxon>Pyramimonadales</taxon>
        <taxon>Pyramimonadaceae</taxon>
        <taxon>Cymbomonas</taxon>
    </lineage>
</organism>
<feature type="non-terminal residue" evidence="2">
    <location>
        <position position="1"/>
    </location>
</feature>
<keyword evidence="3" id="KW-1185">Reference proteome</keyword>
<protein>
    <submittedName>
        <fullName evidence="2">Uncharacterized protein</fullName>
    </submittedName>
</protein>
<accession>A0AAE0FJ46</accession>
<feature type="compositionally biased region" description="Acidic residues" evidence="1">
    <location>
        <begin position="326"/>
        <end position="337"/>
    </location>
</feature>
<feature type="region of interest" description="Disordered" evidence="1">
    <location>
        <begin position="301"/>
        <end position="338"/>
    </location>
</feature>
<sequence>LQGVGFHEPWQGKDGAGLRAKSPQGHSSTAKGGDPLGATGVQQPEEINGGGISAEKLEEDEPLDIPPISPPRQIRYKHNTVVTARSVYWFLRRGGWPEKRIGLHPNFLVPLYVRLAILQAPDQGLYTLPRVHNYQQVRLATLQAPDQGLYTLPRVHNYQQVRLATLQAPDQGLYTLPRVHNYQQVRLATLQAPDQGLYTLPRVHNYQQVRLATLQAPDQGLYTLPRVHNYQQTLHEDEEQSEQFDPSNQCSIWRQHTDPNLQLPFYHNTLTDYATWRRDETDLPQNSAFFTVFKSAADFGAEPAEGSRDSAGGQAAPGQCGADGEGVADGDWDEDDTGSCKVHWASGGNHTGAKHRPVVPQFEVRYWCRTETGYVLGARSSWASLLEPITLKWEHPSVTASRGVGTLAARQTRLSPKDGTTELDMHVADSKQQLYTQ</sequence>
<evidence type="ECO:0000256" key="1">
    <source>
        <dbReference type="SAM" id="MobiDB-lite"/>
    </source>
</evidence>
<evidence type="ECO:0000313" key="3">
    <source>
        <dbReference type="Proteomes" id="UP001190700"/>
    </source>
</evidence>
<feature type="compositionally biased region" description="Low complexity" evidence="1">
    <location>
        <begin position="311"/>
        <end position="322"/>
    </location>
</feature>
<comment type="caution">
    <text evidence="2">The sequence shown here is derived from an EMBL/GenBank/DDBJ whole genome shotgun (WGS) entry which is preliminary data.</text>
</comment>
<name>A0AAE0FJ46_9CHLO</name>